<dbReference type="InterPro" id="IPR029063">
    <property type="entry name" value="SAM-dependent_MTases_sf"/>
</dbReference>
<evidence type="ECO:0000313" key="2">
    <source>
        <dbReference type="EMBL" id="TFY69101.1"/>
    </source>
</evidence>
<comment type="caution">
    <text evidence="2">The sequence shown here is derived from an EMBL/GenBank/DDBJ whole genome shotgun (WGS) entry which is preliminary data.</text>
</comment>
<accession>A0A4Y9Z5M5</accession>
<organism evidence="2 3">
    <name type="scientific">Rhodofomes roseus</name>
    <dbReference type="NCBI Taxonomy" id="34475"/>
    <lineage>
        <taxon>Eukaryota</taxon>
        <taxon>Fungi</taxon>
        <taxon>Dikarya</taxon>
        <taxon>Basidiomycota</taxon>
        <taxon>Agaricomycotina</taxon>
        <taxon>Agaricomycetes</taxon>
        <taxon>Polyporales</taxon>
        <taxon>Rhodofomes</taxon>
    </lineage>
</organism>
<dbReference type="STRING" id="34475.A0A4Y9Z5M5"/>
<protein>
    <recommendedName>
        <fullName evidence="1">Methyltransferase domain-containing protein</fullName>
    </recommendedName>
</protein>
<dbReference type="AlphaFoldDB" id="A0A4Y9Z5M5"/>
<dbReference type="Pfam" id="PF13649">
    <property type="entry name" value="Methyltransf_25"/>
    <property type="match status" value="1"/>
</dbReference>
<name>A0A4Y9Z5M5_9APHY</name>
<dbReference type="Gene3D" id="3.40.50.150">
    <property type="entry name" value="Vaccinia Virus protein VP39"/>
    <property type="match status" value="1"/>
</dbReference>
<proteinExistence type="predicted"/>
<evidence type="ECO:0000313" key="3">
    <source>
        <dbReference type="Proteomes" id="UP000298390"/>
    </source>
</evidence>
<reference evidence="2 3" key="1">
    <citation type="submission" date="2019-01" db="EMBL/GenBank/DDBJ databases">
        <title>Genome sequencing of the rare red list fungi Fomitopsis rosea.</title>
        <authorList>
            <person name="Buettner E."/>
            <person name="Kellner H."/>
        </authorList>
    </citation>
    <scope>NUCLEOTIDE SEQUENCE [LARGE SCALE GENOMIC DNA]</scope>
    <source>
        <strain evidence="2 3">DSM 105464</strain>
    </source>
</reference>
<sequence length="315" mass="34327">MYVSSSLSIGALRYGIPGRIPDRSYVFPADAAEKERLALQHNLLKRVLDNRLIMADVAIGPQDQILDSGTGSGAYSRPVGAAFECSLMRYPMSGIWLLDVMKVVPGSTVLHGVDIESALFPLDDPTIVSRGNVHFHVGSCAALPSDWDGRFKLVNQRHMIGALRREEWEGSFREIFRVLEPGGWVQLGEVGYWKAGPETDKFNALSRTAATARGLVLDCAALIPDMLRQAGFTQISVEPTLIPLGSNGGELAADARKNWMGAFRGVKTPVLKAGGFGHVGSEADFDLMMDKMENEWQTSPNAELQNNVICARKPA</sequence>
<gene>
    <name evidence="2" type="ORF">EVJ58_g602</name>
</gene>
<evidence type="ECO:0000259" key="1">
    <source>
        <dbReference type="Pfam" id="PF13649"/>
    </source>
</evidence>
<dbReference type="EMBL" id="SEKV01000016">
    <property type="protein sequence ID" value="TFY69101.1"/>
    <property type="molecule type" value="Genomic_DNA"/>
</dbReference>
<feature type="domain" description="Methyltransferase" evidence="1">
    <location>
        <begin position="94"/>
        <end position="183"/>
    </location>
</feature>
<dbReference type="SUPFAM" id="SSF53335">
    <property type="entry name" value="S-adenosyl-L-methionine-dependent methyltransferases"/>
    <property type="match status" value="1"/>
</dbReference>
<dbReference type="Proteomes" id="UP000298390">
    <property type="component" value="Unassembled WGS sequence"/>
</dbReference>
<dbReference type="InterPro" id="IPR041698">
    <property type="entry name" value="Methyltransf_25"/>
</dbReference>